<dbReference type="EMBL" id="DVFU01000113">
    <property type="protein sequence ID" value="HIQ65247.1"/>
    <property type="molecule type" value="Genomic_DNA"/>
</dbReference>
<dbReference type="Proteomes" id="UP000886725">
    <property type="component" value="Unassembled WGS sequence"/>
</dbReference>
<keyword evidence="1" id="KW-0472">Membrane</keyword>
<feature type="transmembrane region" description="Helical" evidence="1">
    <location>
        <begin position="136"/>
        <end position="158"/>
    </location>
</feature>
<gene>
    <name evidence="2" type="ORF">IAC85_05875</name>
</gene>
<evidence type="ECO:0000313" key="3">
    <source>
        <dbReference type="Proteomes" id="UP000886725"/>
    </source>
</evidence>
<name>A0A9D0Z0A4_9FIRM</name>
<evidence type="ECO:0000313" key="2">
    <source>
        <dbReference type="EMBL" id="HIQ65247.1"/>
    </source>
</evidence>
<feature type="transmembrane region" description="Helical" evidence="1">
    <location>
        <begin position="59"/>
        <end position="78"/>
    </location>
</feature>
<sequence length="210" mass="24562">MKEKFRKYLNEDFQFDKPTWLGIFCLIIVIAGMFGWLYEVVFYFFNSGMKEVFWRGGNFSPWINIYAIGAVAIFFLTYKKRKNPLFVFLVSAITCGILEYVAGWGMDVFANLKCWDYSSEIWTFGDINGYVCTRSVLVFGVSALLLMYAVVPFCFYLARHMNKKAFLIISYTLCAIILMDELYNLIFARVFGLPRASTIYKKLGFHYLYF</sequence>
<comment type="caution">
    <text evidence="2">The sequence shown here is derived from an EMBL/GenBank/DDBJ whole genome shotgun (WGS) entry which is preliminary data.</text>
</comment>
<feature type="transmembrane region" description="Helical" evidence="1">
    <location>
        <begin position="165"/>
        <end position="186"/>
    </location>
</feature>
<accession>A0A9D0Z0A4</accession>
<keyword evidence="1" id="KW-1133">Transmembrane helix</keyword>
<proteinExistence type="predicted"/>
<dbReference type="Pfam" id="PF06541">
    <property type="entry name" value="ABC_trans_CmpB"/>
    <property type="match status" value="1"/>
</dbReference>
<keyword evidence="1" id="KW-0812">Transmembrane</keyword>
<feature type="transmembrane region" description="Helical" evidence="1">
    <location>
        <begin position="20"/>
        <end position="39"/>
    </location>
</feature>
<reference evidence="2" key="1">
    <citation type="submission" date="2020-10" db="EMBL/GenBank/DDBJ databases">
        <authorList>
            <person name="Gilroy R."/>
        </authorList>
    </citation>
    <scope>NUCLEOTIDE SEQUENCE</scope>
    <source>
        <strain evidence="2">CHK165-10780</strain>
    </source>
</reference>
<organism evidence="2 3">
    <name type="scientific">Candidatus Faecenecus gallistercoris</name>
    <dbReference type="NCBI Taxonomy" id="2840793"/>
    <lineage>
        <taxon>Bacteria</taxon>
        <taxon>Bacillati</taxon>
        <taxon>Bacillota</taxon>
        <taxon>Bacillota incertae sedis</taxon>
        <taxon>Candidatus Faecenecus</taxon>
    </lineage>
</organism>
<dbReference type="InterPro" id="IPR010540">
    <property type="entry name" value="CmpB_TMEM229"/>
</dbReference>
<reference evidence="2" key="2">
    <citation type="journal article" date="2021" name="PeerJ">
        <title>Extensive microbial diversity within the chicken gut microbiome revealed by metagenomics and culture.</title>
        <authorList>
            <person name="Gilroy R."/>
            <person name="Ravi A."/>
            <person name="Getino M."/>
            <person name="Pursley I."/>
            <person name="Horton D.L."/>
            <person name="Alikhan N.F."/>
            <person name="Baker D."/>
            <person name="Gharbi K."/>
            <person name="Hall N."/>
            <person name="Watson M."/>
            <person name="Adriaenssens E.M."/>
            <person name="Foster-Nyarko E."/>
            <person name="Jarju S."/>
            <person name="Secka A."/>
            <person name="Antonio M."/>
            <person name="Oren A."/>
            <person name="Chaudhuri R.R."/>
            <person name="La Ragione R."/>
            <person name="Hildebrand F."/>
            <person name="Pallen M.J."/>
        </authorList>
    </citation>
    <scope>NUCLEOTIDE SEQUENCE</scope>
    <source>
        <strain evidence="2">CHK165-10780</strain>
    </source>
</reference>
<protein>
    <submittedName>
        <fullName evidence="2">ABC transporter permease</fullName>
    </submittedName>
</protein>
<dbReference type="AlphaFoldDB" id="A0A9D0Z0A4"/>
<feature type="transmembrane region" description="Helical" evidence="1">
    <location>
        <begin position="85"/>
        <end position="106"/>
    </location>
</feature>
<evidence type="ECO:0000256" key="1">
    <source>
        <dbReference type="SAM" id="Phobius"/>
    </source>
</evidence>